<dbReference type="OrthoDB" id="5570088at2"/>
<keyword evidence="2" id="KW-0732">Signal</keyword>
<keyword evidence="4" id="KW-1185">Reference proteome</keyword>
<accession>A0A2S6H204</accession>
<dbReference type="EMBL" id="PTIY01000007">
    <property type="protein sequence ID" value="PPK71519.1"/>
    <property type="molecule type" value="Genomic_DNA"/>
</dbReference>
<evidence type="ECO:0000256" key="1">
    <source>
        <dbReference type="SAM" id="Coils"/>
    </source>
</evidence>
<feature type="signal peptide" evidence="2">
    <location>
        <begin position="1"/>
        <end position="26"/>
    </location>
</feature>
<organism evidence="3 4">
    <name type="scientific">Methylobacter tundripaludum</name>
    <dbReference type="NCBI Taxonomy" id="173365"/>
    <lineage>
        <taxon>Bacteria</taxon>
        <taxon>Pseudomonadati</taxon>
        <taxon>Pseudomonadota</taxon>
        <taxon>Gammaproteobacteria</taxon>
        <taxon>Methylococcales</taxon>
        <taxon>Methylococcaceae</taxon>
        <taxon>Methylobacter</taxon>
    </lineage>
</organism>
<dbReference type="Proteomes" id="UP000238071">
    <property type="component" value="Unassembled WGS sequence"/>
</dbReference>
<evidence type="ECO:0008006" key="5">
    <source>
        <dbReference type="Google" id="ProtNLM"/>
    </source>
</evidence>
<name>A0A2S6H204_9GAMM</name>
<feature type="chain" id="PRO_5015751694" description="Small metal-binding protein" evidence="2">
    <location>
        <begin position="27"/>
        <end position="128"/>
    </location>
</feature>
<proteinExistence type="predicted"/>
<evidence type="ECO:0000313" key="4">
    <source>
        <dbReference type="Proteomes" id="UP000238071"/>
    </source>
</evidence>
<reference evidence="3 4" key="1">
    <citation type="submission" date="2018-02" db="EMBL/GenBank/DDBJ databases">
        <title>Subsurface microbial communities from deep shales in Ohio and West Virginia, USA.</title>
        <authorList>
            <person name="Wrighton K."/>
        </authorList>
    </citation>
    <scope>NUCLEOTIDE SEQUENCE [LARGE SCALE GENOMIC DNA]</scope>
    <source>
        <strain evidence="3 4">OWC-G53F</strain>
    </source>
</reference>
<keyword evidence="1" id="KW-0175">Coiled coil</keyword>
<gene>
    <name evidence="3" type="ORF">B0F88_10743</name>
</gene>
<comment type="caution">
    <text evidence="3">The sequence shown here is derived from an EMBL/GenBank/DDBJ whole genome shotgun (WGS) entry which is preliminary data.</text>
</comment>
<evidence type="ECO:0000256" key="2">
    <source>
        <dbReference type="SAM" id="SignalP"/>
    </source>
</evidence>
<protein>
    <recommendedName>
        <fullName evidence="5">Small metal-binding protein</fullName>
    </recommendedName>
</protein>
<feature type="coiled-coil region" evidence="1">
    <location>
        <begin position="88"/>
        <end position="127"/>
    </location>
</feature>
<dbReference type="RefSeq" id="WP_104423796.1">
    <property type="nucleotide sequence ID" value="NZ_PTIY01000007.1"/>
</dbReference>
<evidence type="ECO:0000313" key="3">
    <source>
        <dbReference type="EMBL" id="PPK71519.1"/>
    </source>
</evidence>
<sequence length="128" mass="13435">MKILKKILLSLLIAASMGAVSTSVLAETDKGRITYAPADAIDLVTGKIKAALDAIANGTEGDALADLIKEASDASKEINANDKVDIARSKANNVLKSARKLAQEAKVKEAEEALKDAAKKFEALKSLI</sequence>
<dbReference type="AlphaFoldDB" id="A0A2S6H204"/>